<dbReference type="RefSeq" id="WP_185163373.1">
    <property type="nucleotide sequence ID" value="NZ_JACKWY010000001.1"/>
</dbReference>
<keyword evidence="3" id="KW-0731">Sigma factor</keyword>
<name>A0A7X0VPQ9_9CLOT</name>
<dbReference type="GO" id="GO:0003677">
    <property type="term" value="F:DNA binding"/>
    <property type="evidence" value="ECO:0007669"/>
    <property type="project" value="InterPro"/>
</dbReference>
<dbReference type="InterPro" id="IPR013249">
    <property type="entry name" value="RNA_pol_sigma70_r4_t2"/>
</dbReference>
<evidence type="ECO:0000256" key="3">
    <source>
        <dbReference type="ARBA" id="ARBA00023082"/>
    </source>
</evidence>
<dbReference type="Gene3D" id="1.10.1740.10">
    <property type="match status" value="1"/>
</dbReference>
<evidence type="ECO:0000259" key="5">
    <source>
        <dbReference type="Pfam" id="PF04542"/>
    </source>
</evidence>
<dbReference type="GO" id="GO:0016987">
    <property type="term" value="F:sigma factor activity"/>
    <property type="evidence" value="ECO:0007669"/>
    <property type="project" value="UniProtKB-KW"/>
</dbReference>
<evidence type="ECO:0000256" key="4">
    <source>
        <dbReference type="ARBA" id="ARBA00023163"/>
    </source>
</evidence>
<keyword evidence="2" id="KW-0805">Transcription regulation</keyword>
<evidence type="ECO:0000313" key="8">
    <source>
        <dbReference type="Proteomes" id="UP000585258"/>
    </source>
</evidence>
<comment type="caution">
    <text evidence="7">The sequence shown here is derived from an EMBL/GenBank/DDBJ whole genome shotgun (WGS) entry which is preliminary data.</text>
</comment>
<dbReference type="Pfam" id="PF08281">
    <property type="entry name" value="Sigma70_r4_2"/>
    <property type="match status" value="1"/>
</dbReference>
<proteinExistence type="inferred from homology"/>
<feature type="domain" description="RNA polymerase sigma-70 region 2" evidence="5">
    <location>
        <begin position="39"/>
        <end position="105"/>
    </location>
</feature>
<dbReference type="InterPro" id="IPR007627">
    <property type="entry name" value="RNA_pol_sigma70_r2"/>
</dbReference>
<dbReference type="InterPro" id="IPR014284">
    <property type="entry name" value="RNA_pol_sigma-70_dom"/>
</dbReference>
<dbReference type="InterPro" id="IPR039425">
    <property type="entry name" value="RNA_pol_sigma-70-like"/>
</dbReference>
<gene>
    <name evidence="7" type="ORF">H7E68_02305</name>
</gene>
<dbReference type="SUPFAM" id="SSF88946">
    <property type="entry name" value="Sigma2 domain of RNA polymerase sigma factors"/>
    <property type="match status" value="1"/>
</dbReference>
<dbReference type="CDD" id="cd06171">
    <property type="entry name" value="Sigma70_r4"/>
    <property type="match status" value="1"/>
</dbReference>
<evidence type="ECO:0000259" key="6">
    <source>
        <dbReference type="Pfam" id="PF08281"/>
    </source>
</evidence>
<feature type="domain" description="RNA polymerase sigma factor 70 region 4 type 2" evidence="6">
    <location>
        <begin position="130"/>
        <end position="181"/>
    </location>
</feature>
<accession>A0A7X0VPQ9</accession>
<dbReference type="InterPro" id="IPR036388">
    <property type="entry name" value="WH-like_DNA-bd_sf"/>
</dbReference>
<evidence type="ECO:0000256" key="1">
    <source>
        <dbReference type="ARBA" id="ARBA00010641"/>
    </source>
</evidence>
<dbReference type="Proteomes" id="UP000585258">
    <property type="component" value="Unassembled WGS sequence"/>
</dbReference>
<dbReference type="PANTHER" id="PTHR43133">
    <property type="entry name" value="RNA POLYMERASE ECF-TYPE SIGMA FACTO"/>
    <property type="match status" value="1"/>
</dbReference>
<dbReference type="InterPro" id="IPR013325">
    <property type="entry name" value="RNA_pol_sigma_r2"/>
</dbReference>
<dbReference type="Gene3D" id="1.10.10.10">
    <property type="entry name" value="Winged helix-like DNA-binding domain superfamily/Winged helix DNA-binding domain"/>
    <property type="match status" value="1"/>
</dbReference>
<dbReference type="AlphaFoldDB" id="A0A7X0VPQ9"/>
<dbReference type="InterPro" id="IPR013324">
    <property type="entry name" value="RNA_pol_sigma_r3/r4-like"/>
</dbReference>
<dbReference type="NCBIfam" id="TIGR02954">
    <property type="entry name" value="Sig70_famx3"/>
    <property type="match status" value="1"/>
</dbReference>
<comment type="similarity">
    <text evidence="1">Belongs to the sigma-70 factor family. ECF subfamily.</text>
</comment>
<dbReference type="InterPro" id="IPR014300">
    <property type="entry name" value="RNA_pol_sigma-V"/>
</dbReference>
<evidence type="ECO:0000256" key="2">
    <source>
        <dbReference type="ARBA" id="ARBA00023015"/>
    </source>
</evidence>
<dbReference type="EMBL" id="JACKWY010000001">
    <property type="protein sequence ID" value="MBB6713567.1"/>
    <property type="molecule type" value="Genomic_DNA"/>
</dbReference>
<reference evidence="7 8" key="1">
    <citation type="submission" date="2020-08" db="EMBL/GenBank/DDBJ databases">
        <title>Clostridia isolated from Swiss meat.</title>
        <authorList>
            <person name="Wambui J."/>
            <person name="Stevens M.J.A."/>
            <person name="Stephan R."/>
        </authorList>
    </citation>
    <scope>NUCLEOTIDE SEQUENCE [LARGE SCALE GENOMIC DNA]</scope>
    <source>
        <strain evidence="7 8">CM001</strain>
    </source>
</reference>
<dbReference type="PANTHER" id="PTHR43133:SF51">
    <property type="entry name" value="RNA POLYMERASE SIGMA FACTOR"/>
    <property type="match status" value="1"/>
</dbReference>
<dbReference type="NCBIfam" id="TIGR02937">
    <property type="entry name" value="sigma70-ECF"/>
    <property type="match status" value="1"/>
</dbReference>
<dbReference type="Pfam" id="PF04542">
    <property type="entry name" value="Sigma70_r2"/>
    <property type="match status" value="1"/>
</dbReference>
<sequence>MENILKFRTRSLVSKDNKGLEEDLIKKSIKGDYDAFGDLIKIHKDYLYKMAFVYVKDRDKSLDILQECIYIAFKSIKKLKEPKYFKTWITRILINISIRTLEKDSKLVYLEDDNHLSNKSNKSNMEEKLDLYNAIDMLKREYRVVVIMKYFNDMTSVEISQILKIPESTIKTQLSRAKNKLKSILKEGYLDD</sequence>
<protein>
    <submittedName>
        <fullName evidence="7">Sigma-70 family RNA polymerase sigma factor</fullName>
    </submittedName>
</protein>
<organism evidence="7 8">
    <name type="scientific">Clostridium gasigenes</name>
    <dbReference type="NCBI Taxonomy" id="94869"/>
    <lineage>
        <taxon>Bacteria</taxon>
        <taxon>Bacillati</taxon>
        <taxon>Bacillota</taxon>
        <taxon>Clostridia</taxon>
        <taxon>Eubacteriales</taxon>
        <taxon>Clostridiaceae</taxon>
        <taxon>Clostridium</taxon>
    </lineage>
</organism>
<dbReference type="SUPFAM" id="SSF88659">
    <property type="entry name" value="Sigma3 and sigma4 domains of RNA polymerase sigma factors"/>
    <property type="match status" value="1"/>
</dbReference>
<dbReference type="GO" id="GO:0006352">
    <property type="term" value="P:DNA-templated transcription initiation"/>
    <property type="evidence" value="ECO:0007669"/>
    <property type="project" value="InterPro"/>
</dbReference>
<keyword evidence="4" id="KW-0804">Transcription</keyword>
<evidence type="ECO:0000313" key="7">
    <source>
        <dbReference type="EMBL" id="MBB6713567.1"/>
    </source>
</evidence>